<dbReference type="EMBL" id="BARS01030513">
    <property type="protein sequence ID" value="GAG22696.1"/>
    <property type="molecule type" value="Genomic_DNA"/>
</dbReference>
<accession>X0XCM1</accession>
<organism evidence="1">
    <name type="scientific">marine sediment metagenome</name>
    <dbReference type="NCBI Taxonomy" id="412755"/>
    <lineage>
        <taxon>unclassified sequences</taxon>
        <taxon>metagenomes</taxon>
        <taxon>ecological metagenomes</taxon>
    </lineage>
</organism>
<dbReference type="AlphaFoldDB" id="X0XCM1"/>
<gene>
    <name evidence="1" type="ORF">S01H1_47591</name>
</gene>
<name>X0XCM1_9ZZZZ</name>
<comment type="caution">
    <text evidence="1">The sequence shown here is derived from an EMBL/GenBank/DDBJ whole genome shotgun (WGS) entry which is preliminary data.</text>
</comment>
<feature type="non-terminal residue" evidence="1">
    <location>
        <position position="1"/>
    </location>
</feature>
<proteinExistence type="predicted"/>
<evidence type="ECO:0000313" key="1">
    <source>
        <dbReference type="EMBL" id="GAG22696.1"/>
    </source>
</evidence>
<reference evidence="1" key="1">
    <citation type="journal article" date="2014" name="Front. Microbiol.">
        <title>High frequency of phylogenetically diverse reductive dehalogenase-homologous genes in deep subseafloor sedimentary metagenomes.</title>
        <authorList>
            <person name="Kawai M."/>
            <person name="Futagami T."/>
            <person name="Toyoda A."/>
            <person name="Takaki Y."/>
            <person name="Nishi S."/>
            <person name="Hori S."/>
            <person name="Arai W."/>
            <person name="Tsubouchi T."/>
            <person name="Morono Y."/>
            <person name="Uchiyama I."/>
            <person name="Ito T."/>
            <person name="Fujiyama A."/>
            <person name="Inagaki F."/>
            <person name="Takami H."/>
        </authorList>
    </citation>
    <scope>NUCLEOTIDE SEQUENCE</scope>
    <source>
        <strain evidence="1">Expedition CK06-06</strain>
    </source>
</reference>
<sequence>HIFGEGIFGLSVLNPYFERALYAMDFIEAPISLTQNYHIKVTNPKRGGGSADAKLRFTTLRRSIIEQGSLSECIVSTTSRDNLYLLGSDYNFLTGVIHYSDRVVAPRQASGKTFQGVIVGSGAETFTIPSGGVESSGSITVGGDMGRAFVLYNKTAAGVLSITAVSDTSAIVSVVSDNITITNPSGSSRTFEITFMSARSQEVVTP</sequence>
<protein>
    <submittedName>
        <fullName evidence="1">Uncharacterized protein</fullName>
    </submittedName>
</protein>